<evidence type="ECO:0000313" key="1">
    <source>
        <dbReference type="EMBL" id="KAJ4435242.1"/>
    </source>
</evidence>
<sequence>MCDSNLWGFLKNRVIRSNPDTMNELEDNIRTEITGITQQEFLRVNANFITRCQVRMNQDGHQFEQLLQHRIVELPKLWNEVRWSGIRKNGSNITNTSRRNCYECDIGPCPLQIHATSCNEFQSLGRAIVKEDEYEEVRWDGIVSIVSRRERVFRLWWEESMLRTTFSLIVLSLSIMKPSRDVKTELAPRFKKVIRIGSQTFSDVTCKDKLFAS</sequence>
<organism evidence="1 2">
    <name type="scientific">Periplaneta americana</name>
    <name type="common">American cockroach</name>
    <name type="synonym">Blatta americana</name>
    <dbReference type="NCBI Taxonomy" id="6978"/>
    <lineage>
        <taxon>Eukaryota</taxon>
        <taxon>Metazoa</taxon>
        <taxon>Ecdysozoa</taxon>
        <taxon>Arthropoda</taxon>
        <taxon>Hexapoda</taxon>
        <taxon>Insecta</taxon>
        <taxon>Pterygota</taxon>
        <taxon>Neoptera</taxon>
        <taxon>Polyneoptera</taxon>
        <taxon>Dictyoptera</taxon>
        <taxon>Blattodea</taxon>
        <taxon>Blattoidea</taxon>
        <taxon>Blattidae</taxon>
        <taxon>Blattinae</taxon>
        <taxon>Periplaneta</taxon>
    </lineage>
</organism>
<name>A0ABQ8SNG8_PERAM</name>
<proteinExistence type="predicted"/>
<comment type="caution">
    <text evidence="1">The sequence shown here is derived from an EMBL/GenBank/DDBJ whole genome shotgun (WGS) entry which is preliminary data.</text>
</comment>
<dbReference type="Proteomes" id="UP001148838">
    <property type="component" value="Unassembled WGS sequence"/>
</dbReference>
<accession>A0ABQ8SNG8</accession>
<evidence type="ECO:0000313" key="2">
    <source>
        <dbReference type="Proteomes" id="UP001148838"/>
    </source>
</evidence>
<dbReference type="Gene3D" id="3.30.420.10">
    <property type="entry name" value="Ribonuclease H-like superfamily/Ribonuclease H"/>
    <property type="match status" value="1"/>
</dbReference>
<reference evidence="1 2" key="1">
    <citation type="journal article" date="2022" name="Allergy">
        <title>Genome assembly and annotation of Periplaneta americana reveal a comprehensive cockroach allergen profile.</title>
        <authorList>
            <person name="Wang L."/>
            <person name="Xiong Q."/>
            <person name="Saelim N."/>
            <person name="Wang L."/>
            <person name="Nong W."/>
            <person name="Wan A.T."/>
            <person name="Shi M."/>
            <person name="Liu X."/>
            <person name="Cao Q."/>
            <person name="Hui J.H.L."/>
            <person name="Sookrung N."/>
            <person name="Leung T.F."/>
            <person name="Tungtrongchitr A."/>
            <person name="Tsui S.K.W."/>
        </authorList>
    </citation>
    <scope>NUCLEOTIDE SEQUENCE [LARGE SCALE GENOMIC DNA]</scope>
    <source>
        <strain evidence="1">PWHHKU_190912</strain>
    </source>
</reference>
<dbReference type="EMBL" id="JAJSOF020000025">
    <property type="protein sequence ID" value="KAJ4435242.1"/>
    <property type="molecule type" value="Genomic_DNA"/>
</dbReference>
<keyword evidence="2" id="KW-1185">Reference proteome</keyword>
<gene>
    <name evidence="1" type="ORF">ANN_23820</name>
</gene>
<dbReference type="InterPro" id="IPR036397">
    <property type="entry name" value="RNaseH_sf"/>
</dbReference>
<protein>
    <submittedName>
        <fullName evidence="1">Uncharacterized protein</fullName>
    </submittedName>
</protein>